<dbReference type="Pfam" id="PF04542">
    <property type="entry name" value="Sigma70_r2"/>
    <property type="match status" value="1"/>
</dbReference>
<keyword evidence="9" id="KW-1185">Reference proteome</keyword>
<dbReference type="InterPro" id="IPR039425">
    <property type="entry name" value="RNA_pol_sigma-70-like"/>
</dbReference>
<dbReference type="Gene3D" id="1.10.1740.10">
    <property type="match status" value="1"/>
</dbReference>
<name>A0A7M1SWR2_9MICO</name>
<protein>
    <submittedName>
        <fullName evidence="8">RNA polymerase sigma factor</fullName>
    </submittedName>
</protein>
<feature type="domain" description="RNA polymerase sigma factor 70 region 4 type 2" evidence="7">
    <location>
        <begin position="103"/>
        <end position="154"/>
    </location>
</feature>
<keyword evidence="4" id="KW-0238">DNA-binding</keyword>
<proteinExistence type="inferred from homology"/>
<dbReference type="GO" id="GO:0006352">
    <property type="term" value="P:DNA-templated transcription initiation"/>
    <property type="evidence" value="ECO:0007669"/>
    <property type="project" value="InterPro"/>
</dbReference>
<evidence type="ECO:0000313" key="9">
    <source>
        <dbReference type="Proteomes" id="UP000593758"/>
    </source>
</evidence>
<dbReference type="InterPro" id="IPR036388">
    <property type="entry name" value="WH-like_DNA-bd_sf"/>
</dbReference>
<dbReference type="InterPro" id="IPR013249">
    <property type="entry name" value="RNA_pol_sigma70_r4_t2"/>
</dbReference>
<evidence type="ECO:0000256" key="1">
    <source>
        <dbReference type="ARBA" id="ARBA00010641"/>
    </source>
</evidence>
<dbReference type="GO" id="GO:0016987">
    <property type="term" value="F:sigma factor activity"/>
    <property type="evidence" value="ECO:0007669"/>
    <property type="project" value="UniProtKB-KW"/>
</dbReference>
<reference evidence="8 9" key="1">
    <citation type="submission" date="2020-10" db="EMBL/GenBank/DDBJ databases">
        <title>Haloactinobacterium sp. RN3S43, a bacterium isolated from saline soil.</title>
        <authorList>
            <person name="Sun J.-Q."/>
        </authorList>
    </citation>
    <scope>NUCLEOTIDE SEQUENCE [LARGE SCALE GENOMIC DNA]</scope>
    <source>
        <strain evidence="8 9">RN3S43</strain>
    </source>
</reference>
<dbReference type="AlphaFoldDB" id="A0A7M1SWR2"/>
<evidence type="ECO:0000256" key="5">
    <source>
        <dbReference type="ARBA" id="ARBA00023163"/>
    </source>
</evidence>
<dbReference type="InterPro" id="IPR013324">
    <property type="entry name" value="RNA_pol_sigma_r3/r4-like"/>
</dbReference>
<dbReference type="SUPFAM" id="SSF88946">
    <property type="entry name" value="Sigma2 domain of RNA polymerase sigma factors"/>
    <property type="match status" value="1"/>
</dbReference>
<dbReference type="NCBIfam" id="TIGR02937">
    <property type="entry name" value="sigma70-ECF"/>
    <property type="match status" value="1"/>
</dbReference>
<accession>A0A7M1SWR2</accession>
<dbReference type="PANTHER" id="PTHR43133">
    <property type="entry name" value="RNA POLYMERASE ECF-TYPE SIGMA FACTO"/>
    <property type="match status" value="1"/>
</dbReference>
<evidence type="ECO:0000256" key="3">
    <source>
        <dbReference type="ARBA" id="ARBA00023082"/>
    </source>
</evidence>
<dbReference type="Proteomes" id="UP000593758">
    <property type="component" value="Chromosome"/>
</dbReference>
<keyword evidence="5" id="KW-0804">Transcription</keyword>
<dbReference type="Gene3D" id="1.10.10.10">
    <property type="entry name" value="Winged helix-like DNA-binding domain superfamily/Winged helix DNA-binding domain"/>
    <property type="match status" value="1"/>
</dbReference>
<dbReference type="InterPro" id="IPR013325">
    <property type="entry name" value="RNA_pol_sigma_r2"/>
</dbReference>
<evidence type="ECO:0000313" key="8">
    <source>
        <dbReference type="EMBL" id="QOR72020.1"/>
    </source>
</evidence>
<dbReference type="SUPFAM" id="SSF88659">
    <property type="entry name" value="Sigma3 and sigma4 domains of RNA polymerase sigma factors"/>
    <property type="match status" value="1"/>
</dbReference>
<keyword evidence="2" id="KW-0805">Transcription regulation</keyword>
<dbReference type="GO" id="GO:0003677">
    <property type="term" value="F:DNA binding"/>
    <property type="evidence" value="ECO:0007669"/>
    <property type="project" value="UniProtKB-KW"/>
</dbReference>
<organism evidence="8 9">
    <name type="scientific">Ruania alkalisoli</name>
    <dbReference type="NCBI Taxonomy" id="2779775"/>
    <lineage>
        <taxon>Bacteria</taxon>
        <taxon>Bacillati</taxon>
        <taxon>Actinomycetota</taxon>
        <taxon>Actinomycetes</taxon>
        <taxon>Micrococcales</taxon>
        <taxon>Ruaniaceae</taxon>
        <taxon>Ruania</taxon>
    </lineage>
</organism>
<feature type="domain" description="RNA polymerase sigma-70 region 2" evidence="6">
    <location>
        <begin position="13"/>
        <end position="75"/>
    </location>
</feature>
<dbReference type="Pfam" id="PF08281">
    <property type="entry name" value="Sigma70_r4_2"/>
    <property type="match status" value="1"/>
</dbReference>
<evidence type="ECO:0000256" key="2">
    <source>
        <dbReference type="ARBA" id="ARBA00023015"/>
    </source>
</evidence>
<evidence type="ECO:0000259" key="7">
    <source>
        <dbReference type="Pfam" id="PF08281"/>
    </source>
</evidence>
<evidence type="ECO:0000256" key="4">
    <source>
        <dbReference type="ARBA" id="ARBA00023125"/>
    </source>
</evidence>
<dbReference type="EMBL" id="CP063169">
    <property type="protein sequence ID" value="QOR72020.1"/>
    <property type="molecule type" value="Genomic_DNA"/>
</dbReference>
<evidence type="ECO:0000259" key="6">
    <source>
        <dbReference type="Pfam" id="PF04542"/>
    </source>
</evidence>
<keyword evidence="3" id="KW-0731">Sigma factor</keyword>
<dbReference type="KEGG" id="halt:IM660_07200"/>
<dbReference type="RefSeq" id="WP_193498666.1">
    <property type="nucleotide sequence ID" value="NZ_CP063169.1"/>
</dbReference>
<sequence>MKAGPEGRFEALYWENHRELLAFIRRRTEAEAEDIVAETFVVAWRRIDDVPENARPWLFGVARNVLRNHLRAQNRQTLLKVRIDRQPEDPQTDLATAIAARHDLAAAWNRLTSAEQEVISLVAWDEFSNDEAATVLGCAKSTFAVRLFRARRRLLHLLNRTTVEGGST</sequence>
<dbReference type="InterPro" id="IPR014284">
    <property type="entry name" value="RNA_pol_sigma-70_dom"/>
</dbReference>
<gene>
    <name evidence="8" type="ORF">IM660_07200</name>
</gene>
<comment type="similarity">
    <text evidence="1">Belongs to the sigma-70 factor family. ECF subfamily.</text>
</comment>
<dbReference type="PANTHER" id="PTHR43133:SF8">
    <property type="entry name" value="RNA POLYMERASE SIGMA FACTOR HI_1459-RELATED"/>
    <property type="match status" value="1"/>
</dbReference>
<dbReference type="InterPro" id="IPR007627">
    <property type="entry name" value="RNA_pol_sigma70_r2"/>
</dbReference>